<dbReference type="GO" id="GO:0005737">
    <property type="term" value="C:cytoplasm"/>
    <property type="evidence" value="ECO:0007669"/>
    <property type="project" value="TreeGrafter"/>
</dbReference>
<name>A0A7S1ADD9_NOCSC</name>
<feature type="binding site" evidence="6">
    <location>
        <position position="70"/>
    </location>
    <ligand>
        <name>Zn(2+)</name>
        <dbReference type="ChEBI" id="CHEBI:29105"/>
    </ligand>
</feature>
<keyword evidence="3 6" id="KW-0862">Zinc</keyword>
<organism evidence="8">
    <name type="scientific">Noctiluca scintillans</name>
    <name type="common">Sea sparkle</name>
    <name type="synonym">Red tide dinoflagellate</name>
    <dbReference type="NCBI Taxonomy" id="2966"/>
    <lineage>
        <taxon>Eukaryota</taxon>
        <taxon>Sar</taxon>
        <taxon>Alveolata</taxon>
        <taxon>Dinophyceae</taxon>
        <taxon>Noctilucales</taxon>
        <taxon>Noctilucaceae</taxon>
        <taxon>Noctiluca</taxon>
    </lineage>
</organism>
<comment type="function">
    <text evidence="7">Reversible hydration of carbon dioxide.</text>
</comment>
<keyword evidence="6" id="KW-0479">Metal-binding</keyword>
<dbReference type="SUPFAM" id="SSF53056">
    <property type="entry name" value="beta-carbonic anhydrase, cab"/>
    <property type="match status" value="1"/>
</dbReference>
<dbReference type="CDD" id="cd00883">
    <property type="entry name" value="beta_CA_cladeA"/>
    <property type="match status" value="1"/>
</dbReference>
<dbReference type="GO" id="GO:0071244">
    <property type="term" value="P:cellular response to carbon dioxide"/>
    <property type="evidence" value="ECO:0007669"/>
    <property type="project" value="TreeGrafter"/>
</dbReference>
<dbReference type="GO" id="GO:0015976">
    <property type="term" value="P:carbon utilization"/>
    <property type="evidence" value="ECO:0007669"/>
    <property type="project" value="InterPro"/>
</dbReference>
<feature type="binding site" evidence="6">
    <location>
        <position position="124"/>
    </location>
    <ligand>
        <name>Zn(2+)</name>
        <dbReference type="ChEBI" id="CHEBI:29105"/>
    </ligand>
</feature>
<dbReference type="AlphaFoldDB" id="A0A7S1ADD9"/>
<dbReference type="GO" id="GO:0034599">
    <property type="term" value="P:cellular response to oxidative stress"/>
    <property type="evidence" value="ECO:0007669"/>
    <property type="project" value="TreeGrafter"/>
</dbReference>
<comment type="cofactor">
    <cofactor evidence="6">
        <name>Zn(2+)</name>
        <dbReference type="ChEBI" id="CHEBI:29105"/>
    </cofactor>
    <text evidence="6">Binds 1 zinc ion per subunit.</text>
</comment>
<dbReference type="Gene3D" id="3.40.1050.10">
    <property type="entry name" value="Carbonic anhydrase"/>
    <property type="match status" value="1"/>
</dbReference>
<dbReference type="PROSITE" id="PS00704">
    <property type="entry name" value="PROK_CO2_ANHYDRASE_1"/>
    <property type="match status" value="1"/>
</dbReference>
<protein>
    <recommendedName>
        <fullName evidence="2 7">Carbonic anhydrase</fullName>
        <ecNumber evidence="2 7">4.2.1.1</ecNumber>
    </recommendedName>
    <alternativeName>
        <fullName evidence="7">Carbonate dehydratase</fullName>
    </alternativeName>
</protein>
<dbReference type="InterPro" id="IPR015892">
    <property type="entry name" value="Carbonic_anhydrase_CS"/>
</dbReference>
<dbReference type="GO" id="GO:0008270">
    <property type="term" value="F:zinc ion binding"/>
    <property type="evidence" value="ECO:0007669"/>
    <property type="project" value="UniProtKB-UniRule"/>
</dbReference>
<comment type="catalytic activity">
    <reaction evidence="5 7">
        <text>hydrogencarbonate + H(+) = CO2 + H2O</text>
        <dbReference type="Rhea" id="RHEA:10748"/>
        <dbReference type="ChEBI" id="CHEBI:15377"/>
        <dbReference type="ChEBI" id="CHEBI:15378"/>
        <dbReference type="ChEBI" id="CHEBI:16526"/>
        <dbReference type="ChEBI" id="CHEBI:17544"/>
        <dbReference type="EC" id="4.2.1.1"/>
    </reaction>
</comment>
<evidence type="ECO:0000256" key="7">
    <source>
        <dbReference type="RuleBase" id="RU003956"/>
    </source>
</evidence>
<keyword evidence="4 7" id="KW-0456">Lyase</keyword>
<dbReference type="InterPro" id="IPR001765">
    <property type="entry name" value="Carbonic_anhydrase"/>
</dbReference>
<dbReference type="PANTHER" id="PTHR11002">
    <property type="entry name" value="CARBONIC ANHYDRASE"/>
    <property type="match status" value="1"/>
</dbReference>
<accession>A0A7S1ADD9</accession>
<evidence type="ECO:0000256" key="3">
    <source>
        <dbReference type="ARBA" id="ARBA00022833"/>
    </source>
</evidence>
<evidence type="ECO:0000256" key="5">
    <source>
        <dbReference type="ARBA" id="ARBA00048348"/>
    </source>
</evidence>
<dbReference type="InterPro" id="IPR036874">
    <property type="entry name" value="Carbonic_anhydrase_sf"/>
</dbReference>
<feature type="binding site" evidence="6">
    <location>
        <position position="68"/>
    </location>
    <ligand>
        <name>Zn(2+)</name>
        <dbReference type="ChEBI" id="CHEBI:29105"/>
    </ligand>
</feature>
<dbReference type="SMART" id="SM00947">
    <property type="entry name" value="Pro_CA"/>
    <property type="match status" value="1"/>
</dbReference>
<dbReference type="PROSITE" id="PS00705">
    <property type="entry name" value="PROK_CO2_ANHYDRASE_2"/>
    <property type="match status" value="1"/>
</dbReference>
<reference evidence="8" key="1">
    <citation type="submission" date="2021-01" db="EMBL/GenBank/DDBJ databases">
        <authorList>
            <person name="Corre E."/>
            <person name="Pelletier E."/>
            <person name="Niang G."/>
            <person name="Scheremetjew M."/>
            <person name="Finn R."/>
            <person name="Kale V."/>
            <person name="Holt S."/>
            <person name="Cochrane G."/>
            <person name="Meng A."/>
            <person name="Brown T."/>
            <person name="Cohen L."/>
        </authorList>
    </citation>
    <scope>NUCLEOTIDE SEQUENCE</scope>
</reference>
<evidence type="ECO:0000256" key="1">
    <source>
        <dbReference type="ARBA" id="ARBA00006217"/>
    </source>
</evidence>
<evidence type="ECO:0000256" key="4">
    <source>
        <dbReference type="ARBA" id="ARBA00023239"/>
    </source>
</evidence>
<dbReference type="Pfam" id="PF00484">
    <property type="entry name" value="Pro_CA"/>
    <property type="match status" value="1"/>
</dbReference>
<dbReference type="GO" id="GO:0004089">
    <property type="term" value="F:carbonate dehydratase activity"/>
    <property type="evidence" value="ECO:0007669"/>
    <property type="project" value="UniProtKB-UniRule"/>
</dbReference>
<evidence type="ECO:0000313" key="8">
    <source>
        <dbReference type="EMBL" id="CAD8850526.1"/>
    </source>
</evidence>
<comment type="similarity">
    <text evidence="1 7">Belongs to the beta-class carbonic anhydrase family.</text>
</comment>
<gene>
    <name evidence="8" type="ORF">NSCI0253_LOCUS24876</name>
</gene>
<proteinExistence type="inferred from homology"/>
<dbReference type="EC" id="4.2.1.1" evidence="2 7"/>
<sequence>MTSVLGRLSSCGGAVRRLCTTPVRFEPKNVDELFTNNMVWRTSVRSTSPSFFKDMASGQSPRYLWIGCSDSRIPPETICGLPPGSLFVHRNIANLVNNVDVSAMSVIQYAVLQLKVQHIVVCGHYNCGGILAAMQGIDHGSPLENWLRNIRDVYRLHRDELDAIEDMDTRARRLVELNVLEQATNLYKTYAVQQRRVETFQNKSLYGFIQPRIHPTVYEPATGELRPLDVEMKTILKDLAPIYGLYRSALGEGEESGEFEGMGPSYATP</sequence>
<dbReference type="EMBL" id="HBFQ01035271">
    <property type="protein sequence ID" value="CAD8850526.1"/>
    <property type="molecule type" value="Transcribed_RNA"/>
</dbReference>
<evidence type="ECO:0000256" key="6">
    <source>
        <dbReference type="PIRSR" id="PIRSR601765-1"/>
    </source>
</evidence>
<evidence type="ECO:0000256" key="2">
    <source>
        <dbReference type="ARBA" id="ARBA00012925"/>
    </source>
</evidence>
<dbReference type="PANTHER" id="PTHR11002:SF51">
    <property type="entry name" value="CARBONIC ANHYDRASE"/>
    <property type="match status" value="1"/>
</dbReference>
<feature type="binding site" evidence="6">
    <location>
        <position position="127"/>
    </location>
    <ligand>
        <name>Zn(2+)</name>
        <dbReference type="ChEBI" id="CHEBI:29105"/>
    </ligand>
</feature>